<dbReference type="Pfam" id="PF14529">
    <property type="entry name" value="Exo_endo_phos_2"/>
    <property type="match status" value="1"/>
</dbReference>
<dbReference type="InterPro" id="IPR036691">
    <property type="entry name" value="Endo/exonu/phosph_ase_sf"/>
</dbReference>
<dbReference type="GO" id="GO:0003824">
    <property type="term" value="F:catalytic activity"/>
    <property type="evidence" value="ECO:0007669"/>
    <property type="project" value="InterPro"/>
</dbReference>
<protein>
    <recommendedName>
        <fullName evidence="1">Endonuclease/exonuclease/phosphatase domain-containing protein</fullName>
    </recommendedName>
</protein>
<feature type="domain" description="Endonuclease/exonuclease/phosphatase" evidence="1">
    <location>
        <begin position="6"/>
        <end position="81"/>
    </location>
</feature>
<proteinExistence type="predicted"/>
<keyword evidence="3" id="KW-1185">Reference proteome</keyword>
<organism evidence="2 3">
    <name type="scientific">Austropuccinia psidii MF-1</name>
    <dbReference type="NCBI Taxonomy" id="1389203"/>
    <lineage>
        <taxon>Eukaryota</taxon>
        <taxon>Fungi</taxon>
        <taxon>Dikarya</taxon>
        <taxon>Basidiomycota</taxon>
        <taxon>Pucciniomycotina</taxon>
        <taxon>Pucciniomycetes</taxon>
        <taxon>Pucciniales</taxon>
        <taxon>Sphaerophragmiaceae</taxon>
        <taxon>Austropuccinia</taxon>
    </lineage>
</organism>
<evidence type="ECO:0000259" key="1">
    <source>
        <dbReference type="Pfam" id="PF14529"/>
    </source>
</evidence>
<dbReference type="AlphaFoldDB" id="A0A9Q3PC85"/>
<evidence type="ECO:0000313" key="3">
    <source>
        <dbReference type="Proteomes" id="UP000765509"/>
    </source>
</evidence>
<dbReference type="EMBL" id="AVOT02063098">
    <property type="protein sequence ID" value="MBW0555920.1"/>
    <property type="molecule type" value="Genomic_DNA"/>
</dbReference>
<gene>
    <name evidence="2" type="ORF">O181_095635</name>
</gene>
<reference evidence="2" key="1">
    <citation type="submission" date="2021-03" db="EMBL/GenBank/DDBJ databases">
        <title>Draft genome sequence of rust myrtle Austropuccinia psidii MF-1, a brazilian biotype.</title>
        <authorList>
            <person name="Quecine M.C."/>
            <person name="Pachon D.M.R."/>
            <person name="Bonatelli M.L."/>
            <person name="Correr F.H."/>
            <person name="Franceschini L.M."/>
            <person name="Leite T.F."/>
            <person name="Margarido G.R.A."/>
            <person name="Almeida C.A."/>
            <person name="Ferrarezi J.A."/>
            <person name="Labate C.A."/>
        </authorList>
    </citation>
    <scope>NUCLEOTIDE SEQUENCE</scope>
    <source>
        <strain evidence="2">MF-1</strain>
    </source>
</reference>
<accession>A0A9Q3PC85</accession>
<dbReference type="Gene3D" id="3.60.10.10">
    <property type="entry name" value="Endonuclease/exonuclease/phosphatase"/>
    <property type="match status" value="1"/>
</dbReference>
<dbReference type="InterPro" id="IPR005135">
    <property type="entry name" value="Endo/exonuclease/phosphatase"/>
</dbReference>
<name>A0A9Q3PC85_9BASI</name>
<dbReference type="Proteomes" id="UP000765509">
    <property type="component" value="Unassembled WGS sequence"/>
</dbReference>
<comment type="caution">
    <text evidence="2">The sequence shown here is derived from an EMBL/GenBank/DDBJ whole genome shotgun (WGS) entry which is preliminary data.</text>
</comment>
<sequence>MQTEANQQIPAFIIMDSNLHHPHWNPTKYYNTHTQEQNLIRACAKKGFHLISPKNTPIFLGLVGKPTTIDLTWANQKTLNLQPATQVQFNNHPTTLIAMRPRAKCIDALEKAGVSLSL</sequence>
<evidence type="ECO:0000313" key="2">
    <source>
        <dbReference type="EMBL" id="MBW0555920.1"/>
    </source>
</evidence>